<keyword evidence="2" id="KW-1185">Reference proteome</keyword>
<evidence type="ECO:0000313" key="1">
    <source>
        <dbReference type="EMBL" id="KAJ7693828.1"/>
    </source>
</evidence>
<feature type="non-terminal residue" evidence="1">
    <location>
        <position position="104"/>
    </location>
</feature>
<proteinExistence type="predicted"/>
<comment type="caution">
    <text evidence="1">The sequence shown here is derived from an EMBL/GenBank/DDBJ whole genome shotgun (WGS) entry which is preliminary data.</text>
</comment>
<evidence type="ECO:0000313" key="2">
    <source>
        <dbReference type="Proteomes" id="UP001221757"/>
    </source>
</evidence>
<name>A0AAD7DKH0_MYCRO</name>
<dbReference type="Proteomes" id="UP001221757">
    <property type="component" value="Unassembled WGS sequence"/>
</dbReference>
<organism evidence="1 2">
    <name type="scientific">Mycena rosella</name>
    <name type="common">Pink bonnet</name>
    <name type="synonym">Agaricus rosellus</name>
    <dbReference type="NCBI Taxonomy" id="1033263"/>
    <lineage>
        <taxon>Eukaryota</taxon>
        <taxon>Fungi</taxon>
        <taxon>Dikarya</taxon>
        <taxon>Basidiomycota</taxon>
        <taxon>Agaricomycotina</taxon>
        <taxon>Agaricomycetes</taxon>
        <taxon>Agaricomycetidae</taxon>
        <taxon>Agaricales</taxon>
        <taxon>Marasmiineae</taxon>
        <taxon>Mycenaceae</taxon>
        <taxon>Mycena</taxon>
    </lineage>
</organism>
<accession>A0AAD7DKH0</accession>
<reference evidence="1" key="1">
    <citation type="submission" date="2023-03" db="EMBL/GenBank/DDBJ databases">
        <title>Massive genome expansion in bonnet fungi (Mycena s.s.) driven by repeated elements and novel gene families across ecological guilds.</title>
        <authorList>
            <consortium name="Lawrence Berkeley National Laboratory"/>
            <person name="Harder C.B."/>
            <person name="Miyauchi S."/>
            <person name="Viragh M."/>
            <person name="Kuo A."/>
            <person name="Thoen E."/>
            <person name="Andreopoulos B."/>
            <person name="Lu D."/>
            <person name="Skrede I."/>
            <person name="Drula E."/>
            <person name="Henrissat B."/>
            <person name="Morin E."/>
            <person name="Kohler A."/>
            <person name="Barry K."/>
            <person name="LaButti K."/>
            <person name="Morin E."/>
            <person name="Salamov A."/>
            <person name="Lipzen A."/>
            <person name="Mereny Z."/>
            <person name="Hegedus B."/>
            <person name="Baldrian P."/>
            <person name="Stursova M."/>
            <person name="Weitz H."/>
            <person name="Taylor A."/>
            <person name="Grigoriev I.V."/>
            <person name="Nagy L.G."/>
            <person name="Martin F."/>
            <person name="Kauserud H."/>
        </authorList>
    </citation>
    <scope>NUCLEOTIDE SEQUENCE</scope>
    <source>
        <strain evidence="1">CBHHK067</strain>
    </source>
</reference>
<sequence length="104" mass="11671">KVKLTSIPTFGIPFKFGFYIGTWNYLKHTHTIKQEGYTEYPGRAFKAPFLNKWLVAVSDPAMIEEVQLALKDVLSLSETANSVNNVLMGSTKLSLSSVHDRCFS</sequence>
<protein>
    <submittedName>
        <fullName evidence="1">Uncharacterized protein</fullName>
    </submittedName>
</protein>
<gene>
    <name evidence="1" type="ORF">B0H17DRAFT_932526</name>
</gene>
<dbReference type="AlphaFoldDB" id="A0AAD7DKH0"/>
<dbReference type="EMBL" id="JARKIE010000044">
    <property type="protein sequence ID" value="KAJ7693828.1"/>
    <property type="molecule type" value="Genomic_DNA"/>
</dbReference>